<dbReference type="InterPro" id="IPR013815">
    <property type="entry name" value="ATP_grasp_subdomain_1"/>
</dbReference>
<name>A0ABQ0X3S8_9MICC</name>
<evidence type="ECO:0000313" key="1">
    <source>
        <dbReference type="EMBL" id="GEO92082.1"/>
    </source>
</evidence>
<protein>
    <recommendedName>
        <fullName evidence="3">Pyruvate phosphate dikinase AMP/ATP-binding domain-containing protein</fullName>
    </recommendedName>
</protein>
<dbReference type="Proteomes" id="UP000321155">
    <property type="component" value="Unassembled WGS sequence"/>
</dbReference>
<keyword evidence="2" id="KW-1185">Reference proteome</keyword>
<sequence>MDTIDLADIVPGTTPLVGGKASGLGALLRAGERVPEGFCLTTEA</sequence>
<comment type="caution">
    <text evidence="1">The sequence shown here is derived from an EMBL/GenBank/DDBJ whole genome shotgun (WGS) entry which is preliminary data.</text>
</comment>
<proteinExistence type="predicted"/>
<dbReference type="SUPFAM" id="SSF56059">
    <property type="entry name" value="Glutathione synthetase ATP-binding domain-like"/>
    <property type="match status" value="1"/>
</dbReference>
<reference evidence="1 2" key="1">
    <citation type="submission" date="2019-07" db="EMBL/GenBank/DDBJ databases">
        <title>Whole genome shotgun sequence of Kocuria flava NBRC 107626.</title>
        <authorList>
            <person name="Hosoyama A."/>
            <person name="Uohara A."/>
            <person name="Ohji S."/>
            <person name="Ichikawa N."/>
        </authorList>
    </citation>
    <scope>NUCLEOTIDE SEQUENCE [LARGE SCALE GENOMIC DNA]</scope>
    <source>
        <strain evidence="1 2">NBRC 107626</strain>
    </source>
</reference>
<dbReference type="EMBL" id="BJZR01000030">
    <property type="protein sequence ID" value="GEO92082.1"/>
    <property type="molecule type" value="Genomic_DNA"/>
</dbReference>
<accession>A0ABQ0X3S8</accession>
<dbReference type="RefSeq" id="WP_257721092.1">
    <property type="nucleotide sequence ID" value="NZ_BJZR01000030.1"/>
</dbReference>
<gene>
    <name evidence="1" type="ORF">KFL01_13880</name>
</gene>
<dbReference type="Gene3D" id="3.30.1490.20">
    <property type="entry name" value="ATP-grasp fold, A domain"/>
    <property type="match status" value="1"/>
</dbReference>
<organism evidence="1 2">
    <name type="scientific">Kocuria flava</name>
    <dbReference type="NCBI Taxonomy" id="446860"/>
    <lineage>
        <taxon>Bacteria</taxon>
        <taxon>Bacillati</taxon>
        <taxon>Actinomycetota</taxon>
        <taxon>Actinomycetes</taxon>
        <taxon>Micrococcales</taxon>
        <taxon>Micrococcaceae</taxon>
        <taxon>Kocuria</taxon>
    </lineage>
</organism>
<evidence type="ECO:0008006" key="3">
    <source>
        <dbReference type="Google" id="ProtNLM"/>
    </source>
</evidence>
<evidence type="ECO:0000313" key="2">
    <source>
        <dbReference type="Proteomes" id="UP000321155"/>
    </source>
</evidence>